<dbReference type="SUPFAM" id="SSF55874">
    <property type="entry name" value="ATPase domain of HSP90 chaperone/DNA topoisomerase II/histidine kinase"/>
    <property type="match status" value="1"/>
</dbReference>
<dbReference type="InterPro" id="IPR011047">
    <property type="entry name" value="Quinoprotein_ADH-like_sf"/>
</dbReference>
<dbReference type="CDD" id="cd00146">
    <property type="entry name" value="PKD"/>
    <property type="match status" value="1"/>
</dbReference>
<dbReference type="Gene3D" id="2.130.10.10">
    <property type="entry name" value="YVTN repeat-like/Quinoprotein amine dehydrogenase"/>
    <property type="match status" value="2"/>
</dbReference>
<dbReference type="InterPro" id="IPR015943">
    <property type="entry name" value="WD40/YVTN_repeat-like_dom_sf"/>
</dbReference>
<keyword evidence="2" id="KW-0812">Transmembrane</keyword>
<dbReference type="SUPFAM" id="SSF50998">
    <property type="entry name" value="Quinoprotein alcohol dehydrogenase-like"/>
    <property type="match status" value="1"/>
</dbReference>
<dbReference type="PROSITE" id="PS50109">
    <property type="entry name" value="HIS_KIN"/>
    <property type="match status" value="1"/>
</dbReference>
<dbReference type="Proteomes" id="UP001596162">
    <property type="component" value="Unassembled WGS sequence"/>
</dbReference>
<proteinExistence type="predicted"/>
<evidence type="ECO:0000259" key="4">
    <source>
        <dbReference type="PROSITE" id="PS50109"/>
    </source>
</evidence>
<feature type="domain" description="Histidine kinase" evidence="4">
    <location>
        <begin position="828"/>
        <end position="1019"/>
    </location>
</feature>
<evidence type="ECO:0000256" key="3">
    <source>
        <dbReference type="SAM" id="SignalP"/>
    </source>
</evidence>
<keyword evidence="6" id="KW-1185">Reference proteome</keyword>
<feature type="chain" id="PRO_5045927956" evidence="3">
    <location>
        <begin position="21"/>
        <end position="1022"/>
    </location>
</feature>
<keyword evidence="1" id="KW-0597">Phosphoprotein</keyword>
<keyword evidence="2" id="KW-1133">Transmembrane helix</keyword>
<dbReference type="SMART" id="SM00387">
    <property type="entry name" value="HATPase_c"/>
    <property type="match status" value="1"/>
</dbReference>
<evidence type="ECO:0000313" key="5">
    <source>
        <dbReference type="EMBL" id="MFC5195884.1"/>
    </source>
</evidence>
<dbReference type="Pfam" id="PF07495">
    <property type="entry name" value="Y_Y_Y"/>
    <property type="match status" value="1"/>
</dbReference>
<dbReference type="PANTHER" id="PTHR43547">
    <property type="entry name" value="TWO-COMPONENT HISTIDINE KINASE"/>
    <property type="match status" value="1"/>
</dbReference>
<dbReference type="EMBL" id="JBHSLA010000004">
    <property type="protein sequence ID" value="MFC5195884.1"/>
    <property type="molecule type" value="Genomic_DNA"/>
</dbReference>
<dbReference type="InterPro" id="IPR005467">
    <property type="entry name" value="His_kinase_dom"/>
</dbReference>
<dbReference type="Pfam" id="PF07568">
    <property type="entry name" value="HisKA_2"/>
    <property type="match status" value="1"/>
</dbReference>
<dbReference type="InterPro" id="IPR011110">
    <property type="entry name" value="Reg_prop"/>
</dbReference>
<feature type="signal peptide" evidence="3">
    <location>
        <begin position="1"/>
        <end position="20"/>
    </location>
</feature>
<keyword evidence="2" id="KW-0472">Membrane</keyword>
<gene>
    <name evidence="5" type="ORF">ACFPH8_11130</name>
</gene>
<dbReference type="InterPro" id="IPR011123">
    <property type="entry name" value="Y_Y_Y"/>
</dbReference>
<comment type="caution">
    <text evidence="5">The sequence shown here is derived from an EMBL/GenBank/DDBJ whole genome shotgun (WGS) entry which is preliminary data.</text>
</comment>
<evidence type="ECO:0000313" key="6">
    <source>
        <dbReference type="Proteomes" id="UP001596162"/>
    </source>
</evidence>
<dbReference type="InterPro" id="IPR036890">
    <property type="entry name" value="HATPase_C_sf"/>
</dbReference>
<reference evidence="6" key="1">
    <citation type="journal article" date="2019" name="Int. J. Syst. Evol. Microbiol.">
        <title>The Global Catalogue of Microorganisms (GCM) 10K type strain sequencing project: providing services to taxonomists for standard genome sequencing and annotation.</title>
        <authorList>
            <consortium name="The Broad Institute Genomics Platform"/>
            <consortium name="The Broad Institute Genome Sequencing Center for Infectious Disease"/>
            <person name="Wu L."/>
            <person name="Ma J."/>
        </authorList>
    </citation>
    <scope>NUCLEOTIDE SEQUENCE [LARGE SCALE GENOMIC DNA]</scope>
    <source>
        <strain evidence="6">JCM 17978</strain>
    </source>
</reference>
<keyword evidence="3" id="KW-0732">Signal</keyword>
<evidence type="ECO:0000256" key="2">
    <source>
        <dbReference type="SAM" id="Phobius"/>
    </source>
</evidence>
<accession>A0ABW0C9E0</accession>
<sequence length="1022" mass="116348">MFQKIFRFIIFFLVTSSALGQINFTVDTLKVRQIGQEDGLMQLNVKAIAKDNLDYLWLATEDGLHRYNSKNFKVYINNPLDSLSIPEDHARDLHIVNDTLFIASNSKGVFGLKLATDTFINPSKNSELPHTNTSYKILPPGKSSLLFALRNAFILFNRHTKTQKTIPLPKGNLENYVQDVYPLDTENYILATTASGLLNFNIKTGNINNYRMLDNTSHNAIYWEENYMYIGTDEGFYSLNLKTNQVTTIFENDGVNCFYLGNPGRILIGADTGSYAYNMQFNQLTKQIFIGQNNSSFTPIEINDIQGDGAGNLWFATDGEGLLHYNAYREKFKTLKLKVPGYSASKKISTFQFLPYQDATLFIGSTIGLIKYDFKTEKFQQYPNHKSELIYTITEDHNGIIWAGGFTTGLLKYNPKTDKFIEIKSSENNISDRDVIQITPRSKTELLVATWSGGLYTYNIITNRFTEFLVNGKPLNRARTSFVDSKANLWLGTDEGVFMLHEKGDVQTFTSTSENPKNMSSNRIFGIAEDSKGNMWFGTSVGLTKLDVNTQKTTIYYKQKGLPNDFIYTVLVDDKDHIWVSTNYGISVLNVENDTFTNYTQNDGLQNNEFNGKAGFKDADGTFYFGGIDGINIFQPNSIKISPHLPKAHIESVELFNKKINRNELFSNKLEFNSDENVLTFNYVSVNYLNSDKVDYAYYMEGFDESWRPITKDKNITYTNLNPGSYTFKVKATNSNGVWSPHEDTMQLIIIPPWYQTNLFRILFILLLIASGFGFYYYKTYRLKVEKRELESLITERTKEVQGKNDQLNTAYDVSVMQKENIKFLMRELQHRVKNNLQIVSSLLNIQSEHINNIIAYDALKVAKNRILAIAYVEDALKIDSKHVNIKTFITNLCNSILQALGESHELKFKVIYQIENFQVNNLNTTVFGLILNELLTNISKHAFTDLNEANVVIISCSKENNQLTLLIKDNGKGYSENEVLTNALGLELVRDMVSQMNGTLEIASHDGTVNTITIPLENENN</sequence>
<organism evidence="5 6">
    <name type="scientific">Bizionia hallyeonensis</name>
    <dbReference type="NCBI Taxonomy" id="1123757"/>
    <lineage>
        <taxon>Bacteria</taxon>
        <taxon>Pseudomonadati</taxon>
        <taxon>Bacteroidota</taxon>
        <taxon>Flavobacteriia</taxon>
        <taxon>Flavobacteriales</taxon>
        <taxon>Flavobacteriaceae</taxon>
        <taxon>Bizionia</taxon>
    </lineage>
</organism>
<name>A0ABW0C9E0_9FLAO</name>
<dbReference type="SUPFAM" id="SSF63829">
    <property type="entry name" value="Calcium-dependent phosphotriesterase"/>
    <property type="match status" value="1"/>
</dbReference>
<dbReference type="RefSeq" id="WP_376860966.1">
    <property type="nucleotide sequence ID" value="NZ_JBHSLA010000004.1"/>
</dbReference>
<dbReference type="Gene3D" id="2.60.40.10">
    <property type="entry name" value="Immunoglobulins"/>
    <property type="match status" value="1"/>
</dbReference>
<dbReference type="InterPro" id="IPR013783">
    <property type="entry name" value="Ig-like_fold"/>
</dbReference>
<dbReference type="InterPro" id="IPR011495">
    <property type="entry name" value="Sig_transdc_His_kin_sub2_dim/P"/>
</dbReference>
<dbReference type="Pfam" id="PF02518">
    <property type="entry name" value="HATPase_c"/>
    <property type="match status" value="1"/>
</dbReference>
<dbReference type="Pfam" id="PF07494">
    <property type="entry name" value="Reg_prop"/>
    <property type="match status" value="2"/>
</dbReference>
<protein>
    <submittedName>
        <fullName evidence="5">Two-component regulator propeller domain-containing protein</fullName>
    </submittedName>
</protein>
<evidence type="ECO:0000256" key="1">
    <source>
        <dbReference type="ARBA" id="ARBA00022553"/>
    </source>
</evidence>
<feature type="transmembrane region" description="Helical" evidence="2">
    <location>
        <begin position="759"/>
        <end position="778"/>
    </location>
</feature>
<dbReference type="InterPro" id="IPR003594">
    <property type="entry name" value="HATPase_dom"/>
</dbReference>
<dbReference type="Gene3D" id="3.30.565.10">
    <property type="entry name" value="Histidine kinase-like ATPase, C-terminal domain"/>
    <property type="match status" value="1"/>
</dbReference>
<dbReference type="PANTHER" id="PTHR43547:SF2">
    <property type="entry name" value="HYBRID SIGNAL TRANSDUCTION HISTIDINE KINASE C"/>
    <property type="match status" value="1"/>
</dbReference>